<feature type="transmembrane region" description="Helical" evidence="13">
    <location>
        <begin position="495"/>
        <end position="518"/>
    </location>
</feature>
<evidence type="ECO:0000256" key="13">
    <source>
        <dbReference type="SAM" id="Phobius"/>
    </source>
</evidence>
<dbReference type="InterPro" id="IPR027417">
    <property type="entry name" value="P-loop_NTPase"/>
</dbReference>
<dbReference type="FunFam" id="3.40.50.300:FF:000565">
    <property type="entry name" value="ABC bile acid transporter"/>
    <property type="match status" value="1"/>
</dbReference>
<dbReference type="CDD" id="cd18603">
    <property type="entry name" value="ABC_6TM_MRP1_2_3_6_D2_like"/>
    <property type="match status" value="1"/>
</dbReference>
<feature type="transmembrane region" description="Helical" evidence="13">
    <location>
        <begin position="134"/>
        <end position="153"/>
    </location>
</feature>
<sequence length="1653" mass="182904">MELATWAMDAHLWREGRIAVWEQAPAVTGCAAWLCDQVEGWGPMSRMRDFDLTPCFQAVALWLVPSIVFLALAFRALNKLTEKPVEERGETSLNLLHEKDGITSVIALLGAAELAVMIGLRAHATDGSLALTSGVQILAGLVTTLAYVVAILLQHANHLRESHSSDSALLFWLVHLFAGPIRLRTLVQLAPKASVIQLLMVVPFCMRLLLVLVEFVLECQPVEGDEGTIALPEDDGMITFGEEAPAEEVPPFDPLYNPVQSPLETANLFSRLTFHWMQPMMTLGAKRFLTESDMWALPHGEDTENLGDAFQRSWDRLTEKIAMQGRTLEATRRIRFWTALFYSYGPMFMLAAVYKIVQDILAFVQPQILRALLAFVENWQKTDDPAVRGTALRGYVLAFLLFLTAVIQMASLHQYFQLVSVVGMRSRAGVVSAIFRKSLRLSNQARGERATGDIVNLMSVDANRLPDFVMYAHILWSAVFQITIAFISLYNLLGWSAFVGVAIMIVSVPLNTMLATYLRTLSAKQMKVKDRRTQIMNEIILNIKSIKLFAWEQAFTERLLAVRNGEELPLLRKIGMASAGFNFFWQAIPFFVSLGTFIAFTLTNDTPLTADIVFPALALYQLLNFPMSMLAGIVSMFLQTQVSAVRLASFFDAEELDPNAREVVTVSDSAERPTADSVPEFPIELHNASFAWGAEQPTPTLTDITLKLRRAELVAVLGRVGDGKSSLLSAVLGEMVKTAGETVVHGKTAYFSQGGWCMGASVRDNILFGREFNEEHYQQCIYACALTPDLEQFPEGDRTEIGERGVSLSGGQRARVALARACYAAADIYLLDDPLAAVDAHVGAHIWKHVIGPEGILKDRTRILTLNAVSYLSGCDKILSLRAGRLLEEQGTFEEVMAMRGDVYKLITGLGRQGEKEKSGSATPVAKAPVPQMRLFRPRELAKDEVKVDTIRQLRESNMPKEKQETGSVKWDVYKQYMRSASVVGVILYFSAQGFTQIFSLSRDVVLKQWSAANETHPRSDQPALARFYLTLYAVAGITTSIGFCIAPFILYVWLVLLSARRFHDRLFMSVLRYPLQWFETTPTGRLLNLFSRDISVIDEVLPRVIQGFVRSSMVVLSVVCVVSYSVPSFILFVIPLALVYRMVMRYYLASSRELKRIDAVSKSPVFTWFQESLGGLPTIRAYGQSTTFVDSFEARVDRNQMCYFPAITCNRWLAVRIELLGSSVIFFASTMAVLMVTTSGGMSAGLLGLMLSQVLSTTQTLNWAVRSASEVEQNIVSVERVISYSELPTEAPFELPGPDRNTWPSHGVISFENYATQYRPGLPLTLKDLTFKTRAAERIGVVGRTGAGKSTLTLALFRILEAAAGKIFVDGVDIATLGLHELREALAIIPQDAQLWQGTLRENLDPLHEYSDKELLRVLDHARLGPLVESDPLGLDQRVSESGSNLSAGQRQLLCISRALVRHSKVLVLDEATSSVDLETDDLVQKLVRTEFHGTTITIAHRLNTILDSDRVLVLQNGTLAEFDSPQKLLQDDKSIFYGMALEAGLYEAIAEARGEQVSAVKEEAEVQVDEAKEAKATEAPKEAKAPEPQAAAAPNATPKNAPPTDAKGPAAALKEDTTDASTDDAKDTPNGATTEPKSQSKKRNKNKGKKK</sequence>
<feature type="transmembrane region" description="Helical" evidence="13">
    <location>
        <begin position="102"/>
        <end position="122"/>
    </location>
</feature>
<dbReference type="GO" id="GO:0000329">
    <property type="term" value="C:fungal-type vacuole membrane"/>
    <property type="evidence" value="ECO:0007669"/>
    <property type="project" value="UniProtKB-ARBA"/>
</dbReference>
<dbReference type="PROSITE" id="PS50929">
    <property type="entry name" value="ABC_TM1F"/>
    <property type="match status" value="2"/>
</dbReference>
<protein>
    <recommendedName>
        <fullName evidence="18">Metal resistance protein YCF1</fullName>
    </recommendedName>
</protein>
<dbReference type="Gene3D" id="3.40.50.300">
    <property type="entry name" value="P-loop containing nucleotide triphosphate hydrolases"/>
    <property type="match status" value="2"/>
</dbReference>
<keyword evidence="4" id="KW-0926">Vacuole</keyword>
<dbReference type="FunFam" id="1.20.1560.10:FF:000020">
    <property type="entry name" value="ABC metal ion transporter"/>
    <property type="match status" value="1"/>
</dbReference>
<evidence type="ECO:0000256" key="2">
    <source>
        <dbReference type="ARBA" id="ARBA00009726"/>
    </source>
</evidence>
<evidence type="ECO:0000256" key="6">
    <source>
        <dbReference type="ARBA" id="ARBA00022737"/>
    </source>
</evidence>
<feature type="region of interest" description="Disordered" evidence="12">
    <location>
        <begin position="1566"/>
        <end position="1653"/>
    </location>
</feature>
<dbReference type="InterPro" id="IPR003593">
    <property type="entry name" value="AAA+_ATPase"/>
</dbReference>
<evidence type="ECO:0000256" key="12">
    <source>
        <dbReference type="SAM" id="MobiDB-lite"/>
    </source>
</evidence>
<feature type="domain" description="ABC transporter" evidence="14">
    <location>
        <begin position="1310"/>
        <end position="1543"/>
    </location>
</feature>
<dbReference type="SUPFAM" id="SSF90123">
    <property type="entry name" value="ABC transporter transmembrane region"/>
    <property type="match status" value="2"/>
</dbReference>
<feature type="transmembrane region" description="Helical" evidence="13">
    <location>
        <begin position="56"/>
        <end position="74"/>
    </location>
</feature>
<comment type="subcellular location">
    <subcellularLocation>
        <location evidence="1">Vacuole membrane</location>
        <topology evidence="1">Multi-pass membrane protein</topology>
    </subcellularLocation>
</comment>
<dbReference type="Pfam" id="PF00005">
    <property type="entry name" value="ABC_tran"/>
    <property type="match status" value="2"/>
</dbReference>
<dbReference type="InterPro" id="IPR017871">
    <property type="entry name" value="ABC_transporter-like_CS"/>
</dbReference>
<dbReference type="GeneID" id="85226632"/>
<evidence type="ECO:0000259" key="14">
    <source>
        <dbReference type="PROSITE" id="PS50893"/>
    </source>
</evidence>
<dbReference type="PROSITE" id="PS00211">
    <property type="entry name" value="ABC_TRANSPORTER_1"/>
    <property type="match status" value="1"/>
</dbReference>
<feature type="domain" description="ABC transmembrane type-1" evidence="15">
    <location>
        <begin position="350"/>
        <end position="639"/>
    </location>
</feature>
<evidence type="ECO:0000256" key="3">
    <source>
        <dbReference type="ARBA" id="ARBA00022448"/>
    </source>
</evidence>
<evidence type="ECO:0000256" key="9">
    <source>
        <dbReference type="ARBA" id="ARBA00022967"/>
    </source>
</evidence>
<dbReference type="SMART" id="SM00382">
    <property type="entry name" value="AAA"/>
    <property type="match status" value="2"/>
</dbReference>
<dbReference type="InterPro" id="IPR036640">
    <property type="entry name" value="ABC1_TM_sf"/>
</dbReference>
<evidence type="ECO:0000256" key="11">
    <source>
        <dbReference type="ARBA" id="ARBA00023136"/>
    </source>
</evidence>
<name>A0AAF0F3V6_9BASI</name>
<dbReference type="Pfam" id="PF24357">
    <property type="entry name" value="TMD0_ABC"/>
    <property type="match status" value="1"/>
</dbReference>
<keyword evidence="6" id="KW-0677">Repeat</keyword>
<evidence type="ECO:0000259" key="15">
    <source>
        <dbReference type="PROSITE" id="PS50929"/>
    </source>
</evidence>
<feature type="domain" description="ABC transmembrane type-1" evidence="15">
    <location>
        <begin position="987"/>
        <end position="1274"/>
    </location>
</feature>
<evidence type="ECO:0000256" key="5">
    <source>
        <dbReference type="ARBA" id="ARBA00022692"/>
    </source>
</evidence>
<evidence type="ECO:0000313" key="17">
    <source>
        <dbReference type="Proteomes" id="UP001217754"/>
    </source>
</evidence>
<evidence type="ECO:0000256" key="7">
    <source>
        <dbReference type="ARBA" id="ARBA00022741"/>
    </source>
</evidence>
<dbReference type="FunFam" id="3.40.50.300:FF:000450">
    <property type="entry name" value="ABC transporter C family member 2"/>
    <property type="match status" value="1"/>
</dbReference>
<keyword evidence="5 13" id="KW-0812">Transmembrane</keyword>
<dbReference type="SUPFAM" id="SSF52540">
    <property type="entry name" value="P-loop containing nucleoside triphosphate hydrolases"/>
    <property type="match status" value="2"/>
</dbReference>
<dbReference type="EMBL" id="CP119962">
    <property type="protein sequence ID" value="WFD39999.1"/>
    <property type="molecule type" value="Genomic_DNA"/>
</dbReference>
<dbReference type="PROSITE" id="PS50893">
    <property type="entry name" value="ABC_TRANSPORTER_2"/>
    <property type="match status" value="2"/>
</dbReference>
<dbReference type="CDD" id="cd18595">
    <property type="entry name" value="ABC_6TM_MRP1_2_3_6_D1_like"/>
    <property type="match status" value="1"/>
</dbReference>
<feature type="domain" description="ABC transporter" evidence="14">
    <location>
        <begin position="683"/>
        <end position="909"/>
    </location>
</feature>
<dbReference type="PANTHER" id="PTHR24223:SF443">
    <property type="entry name" value="MULTIDRUG-RESISTANCE LIKE PROTEIN 1, ISOFORM I"/>
    <property type="match status" value="1"/>
</dbReference>
<feature type="transmembrane region" description="Helical" evidence="13">
    <location>
        <begin position="579"/>
        <end position="600"/>
    </location>
</feature>
<gene>
    <name evidence="16" type="ORF">MJAP1_002981</name>
</gene>
<dbReference type="InterPro" id="IPR011527">
    <property type="entry name" value="ABC1_TM_dom"/>
</dbReference>
<feature type="compositionally biased region" description="Basic and acidic residues" evidence="12">
    <location>
        <begin position="1615"/>
        <end position="1629"/>
    </location>
</feature>
<keyword evidence="17" id="KW-1185">Reference proteome</keyword>
<feature type="transmembrane region" description="Helical" evidence="13">
    <location>
        <begin position="612"/>
        <end position="638"/>
    </location>
</feature>
<comment type="similarity">
    <text evidence="2">Belongs to the ABC transporter superfamily. ABCC family. Conjugate transporter (TC 3.A.1.208) subfamily.</text>
</comment>
<accession>A0AAF0F3V6</accession>
<organism evidence="16 17">
    <name type="scientific">Malassezia japonica</name>
    <dbReference type="NCBI Taxonomy" id="223818"/>
    <lineage>
        <taxon>Eukaryota</taxon>
        <taxon>Fungi</taxon>
        <taxon>Dikarya</taxon>
        <taxon>Basidiomycota</taxon>
        <taxon>Ustilaginomycotina</taxon>
        <taxon>Malasseziomycetes</taxon>
        <taxon>Malasseziales</taxon>
        <taxon>Malasseziaceae</taxon>
        <taxon>Malassezia</taxon>
    </lineage>
</organism>
<dbReference type="InterPro" id="IPR003439">
    <property type="entry name" value="ABC_transporter-like_ATP-bd"/>
</dbReference>
<dbReference type="FunFam" id="1.20.1560.10:FF:000010">
    <property type="entry name" value="Multidrug resistance-associated ABC transporter"/>
    <property type="match status" value="1"/>
</dbReference>
<feature type="compositionally biased region" description="Basic residues" evidence="12">
    <location>
        <begin position="1641"/>
        <end position="1653"/>
    </location>
</feature>
<dbReference type="CDD" id="cd03250">
    <property type="entry name" value="ABCC_MRP_domain1"/>
    <property type="match status" value="1"/>
</dbReference>
<feature type="compositionally biased region" description="Basic and acidic residues" evidence="12">
    <location>
        <begin position="1566"/>
        <end position="1587"/>
    </location>
</feature>
<evidence type="ECO:0000256" key="10">
    <source>
        <dbReference type="ARBA" id="ARBA00022989"/>
    </source>
</evidence>
<dbReference type="InterPro" id="IPR056227">
    <property type="entry name" value="TMD0_ABC"/>
</dbReference>
<proteinExistence type="inferred from homology"/>
<evidence type="ECO:0008006" key="18">
    <source>
        <dbReference type="Google" id="ProtNLM"/>
    </source>
</evidence>
<feature type="transmembrane region" description="Helical" evidence="13">
    <location>
        <begin position="1225"/>
        <end position="1252"/>
    </location>
</feature>
<evidence type="ECO:0000313" key="16">
    <source>
        <dbReference type="EMBL" id="WFD39999.1"/>
    </source>
</evidence>
<dbReference type="CDD" id="cd03244">
    <property type="entry name" value="ABCC_MRP_domain2"/>
    <property type="match status" value="1"/>
</dbReference>
<dbReference type="InterPro" id="IPR050173">
    <property type="entry name" value="ABC_transporter_C-like"/>
</dbReference>
<feature type="transmembrane region" description="Helical" evidence="13">
    <location>
        <begin position="1028"/>
        <end position="1057"/>
    </location>
</feature>
<dbReference type="GO" id="GO:0005524">
    <property type="term" value="F:ATP binding"/>
    <property type="evidence" value="ECO:0007669"/>
    <property type="project" value="UniProtKB-KW"/>
</dbReference>
<feature type="transmembrane region" description="Helical" evidence="13">
    <location>
        <begin position="336"/>
        <end position="354"/>
    </location>
</feature>
<dbReference type="Gene3D" id="1.20.1560.10">
    <property type="entry name" value="ABC transporter type 1, transmembrane domain"/>
    <property type="match status" value="2"/>
</dbReference>
<feature type="compositionally biased region" description="Low complexity" evidence="12">
    <location>
        <begin position="1588"/>
        <end position="1605"/>
    </location>
</feature>
<keyword evidence="11 13" id="KW-0472">Membrane</keyword>
<evidence type="ECO:0000256" key="8">
    <source>
        <dbReference type="ARBA" id="ARBA00022840"/>
    </source>
</evidence>
<keyword evidence="10 13" id="KW-1133">Transmembrane helix</keyword>
<feature type="transmembrane region" description="Helical" evidence="13">
    <location>
        <begin position="165"/>
        <end position="183"/>
    </location>
</feature>
<dbReference type="Pfam" id="PF00664">
    <property type="entry name" value="ABC_membrane"/>
    <property type="match status" value="2"/>
</dbReference>
<evidence type="ECO:0000256" key="4">
    <source>
        <dbReference type="ARBA" id="ARBA00022554"/>
    </source>
</evidence>
<keyword evidence="9" id="KW-1278">Translocase</keyword>
<keyword evidence="3" id="KW-0813">Transport</keyword>
<keyword evidence="7" id="KW-0547">Nucleotide-binding</keyword>
<dbReference type="PANTHER" id="PTHR24223">
    <property type="entry name" value="ATP-BINDING CASSETTE SUB-FAMILY C"/>
    <property type="match status" value="1"/>
</dbReference>
<dbReference type="Proteomes" id="UP001217754">
    <property type="component" value="Chromosome 5"/>
</dbReference>
<evidence type="ECO:0000256" key="1">
    <source>
        <dbReference type="ARBA" id="ARBA00004128"/>
    </source>
</evidence>
<dbReference type="GO" id="GO:0140359">
    <property type="term" value="F:ABC-type transporter activity"/>
    <property type="evidence" value="ECO:0007669"/>
    <property type="project" value="InterPro"/>
</dbReference>
<dbReference type="RefSeq" id="XP_060122896.1">
    <property type="nucleotide sequence ID" value="XM_060266913.1"/>
</dbReference>
<feature type="transmembrane region" description="Helical" evidence="13">
    <location>
        <begin position="391"/>
        <end position="409"/>
    </location>
</feature>
<feature type="transmembrane region" description="Helical" evidence="13">
    <location>
        <begin position="468"/>
        <end position="489"/>
    </location>
</feature>
<keyword evidence="8" id="KW-0067">ATP-binding</keyword>
<reference evidence="16" key="1">
    <citation type="submission" date="2023-03" db="EMBL/GenBank/DDBJ databases">
        <title>Mating type loci evolution in Malassezia.</title>
        <authorList>
            <person name="Coelho M.A."/>
        </authorList>
    </citation>
    <scope>NUCLEOTIDE SEQUENCE</scope>
    <source>
        <strain evidence="16">CBS 9431</strain>
    </source>
</reference>
<dbReference type="GO" id="GO:0016887">
    <property type="term" value="F:ATP hydrolysis activity"/>
    <property type="evidence" value="ECO:0007669"/>
    <property type="project" value="InterPro"/>
</dbReference>